<gene>
    <name evidence="12" type="ORF">PHYEVI_LOCUS3950</name>
</gene>
<sequence>MRNVFTRLLTFRHFSMGDKFTSFKKNNTLIGAAFLGVISAAGMFLVEHYRQEKVRHRMAKDLARLDQELSQVRKELDQVLKKSSDRSLKGRRAKSSIKKANSAVSSSTLDEYLSSTNLDSSDLEFYDLSDNELEADKSSNLSGLLDTVDHKLDKDNAATLEEVLNMLTDLCLEHPQHPELLWRIGKAHKKLADHSQDKAVIREHVTKGIEACQSALQLKDDSPDVHKWYAILIGLRTEFVSIQEKINDGFLFKQHVEKALALSPADGVLHHMLGMFDYQIAGMRWYERKVAAALFSEPPSSTFEEALGHFLEAEKLTAYGWKTNRLMVAKCYVAKGEYKEAVEWLVKASRVSPKDESEHKEDVEINELLRKYDSYR</sequence>
<evidence type="ECO:0000256" key="8">
    <source>
        <dbReference type="ARBA" id="ARBA00041958"/>
    </source>
</evidence>
<dbReference type="GO" id="GO:0005876">
    <property type="term" value="C:spindle microtubule"/>
    <property type="evidence" value="ECO:0007669"/>
    <property type="project" value="TreeGrafter"/>
</dbReference>
<reference evidence="12" key="1">
    <citation type="submission" date="2022-01" db="EMBL/GenBank/DDBJ databases">
        <authorList>
            <person name="King R."/>
        </authorList>
    </citation>
    <scope>NUCLEOTIDE SEQUENCE</scope>
</reference>
<keyword evidence="11" id="KW-0472">Membrane</keyword>
<protein>
    <recommendedName>
        <fullName evidence="7">Regulator of microtubule dynamics protein 1</fullName>
    </recommendedName>
    <alternativeName>
        <fullName evidence="8">Protein FAM82B</fullName>
    </alternativeName>
</protein>
<dbReference type="GO" id="GO:0008017">
    <property type="term" value="F:microtubule binding"/>
    <property type="evidence" value="ECO:0007669"/>
    <property type="project" value="TreeGrafter"/>
</dbReference>
<keyword evidence="10" id="KW-0175">Coiled coil</keyword>
<keyword evidence="6" id="KW-0206">Cytoskeleton</keyword>
<evidence type="ECO:0000313" key="12">
    <source>
        <dbReference type="EMBL" id="CAG9857545.1"/>
    </source>
</evidence>
<organism evidence="12 13">
    <name type="scientific">Phyllotreta striolata</name>
    <name type="common">Striped flea beetle</name>
    <name type="synonym">Crioceris striolata</name>
    <dbReference type="NCBI Taxonomy" id="444603"/>
    <lineage>
        <taxon>Eukaryota</taxon>
        <taxon>Metazoa</taxon>
        <taxon>Ecdysozoa</taxon>
        <taxon>Arthropoda</taxon>
        <taxon>Hexapoda</taxon>
        <taxon>Insecta</taxon>
        <taxon>Pterygota</taxon>
        <taxon>Neoptera</taxon>
        <taxon>Endopterygota</taxon>
        <taxon>Coleoptera</taxon>
        <taxon>Polyphaga</taxon>
        <taxon>Cucujiformia</taxon>
        <taxon>Chrysomeloidea</taxon>
        <taxon>Chrysomelidae</taxon>
        <taxon>Galerucinae</taxon>
        <taxon>Alticini</taxon>
        <taxon>Phyllotreta</taxon>
    </lineage>
</organism>
<dbReference type="AlphaFoldDB" id="A0A9N9XLU2"/>
<evidence type="ECO:0000256" key="2">
    <source>
        <dbReference type="ARBA" id="ARBA00011375"/>
    </source>
</evidence>
<dbReference type="SUPFAM" id="SSF48452">
    <property type="entry name" value="TPR-like"/>
    <property type="match status" value="2"/>
</dbReference>
<dbReference type="GO" id="GO:0097431">
    <property type="term" value="C:mitotic spindle pole"/>
    <property type="evidence" value="ECO:0007669"/>
    <property type="project" value="TreeGrafter"/>
</dbReference>
<dbReference type="OrthoDB" id="512473at2759"/>
<dbReference type="InterPro" id="IPR011990">
    <property type="entry name" value="TPR-like_helical_dom_sf"/>
</dbReference>
<accession>A0A9N9XLU2</accession>
<dbReference type="PANTHER" id="PTHR16056">
    <property type="entry name" value="REGULATOR OF MICROTUBULE DYNAMICS PROTEIN"/>
    <property type="match status" value="1"/>
</dbReference>
<feature type="coiled-coil region" evidence="10">
    <location>
        <begin position="55"/>
        <end position="82"/>
    </location>
</feature>
<dbReference type="Pfam" id="PF21033">
    <property type="entry name" value="RMD1-3"/>
    <property type="match status" value="1"/>
</dbReference>
<dbReference type="Proteomes" id="UP001153712">
    <property type="component" value="Chromosome 14"/>
</dbReference>
<dbReference type="EMBL" id="OU900107">
    <property type="protein sequence ID" value="CAG9857545.1"/>
    <property type="molecule type" value="Genomic_DNA"/>
</dbReference>
<keyword evidence="11" id="KW-0812">Transmembrane</keyword>
<proteinExistence type="predicted"/>
<evidence type="ECO:0000256" key="3">
    <source>
        <dbReference type="ARBA" id="ARBA00022490"/>
    </source>
</evidence>
<dbReference type="PANTHER" id="PTHR16056:SF16">
    <property type="entry name" value="REGULATOR OF MICROTUBULE DYNAMICS PROTEIN 1"/>
    <property type="match status" value="1"/>
</dbReference>
<keyword evidence="5 9" id="KW-0802">TPR repeat</keyword>
<evidence type="ECO:0000256" key="6">
    <source>
        <dbReference type="ARBA" id="ARBA00023212"/>
    </source>
</evidence>
<feature type="repeat" description="TPR" evidence="9">
    <location>
        <begin position="322"/>
        <end position="355"/>
    </location>
</feature>
<evidence type="ECO:0000256" key="7">
    <source>
        <dbReference type="ARBA" id="ARBA00039966"/>
    </source>
</evidence>
<comment type="subunit">
    <text evidence="2">Interacts with microtubules.</text>
</comment>
<keyword evidence="13" id="KW-1185">Reference proteome</keyword>
<dbReference type="PROSITE" id="PS50005">
    <property type="entry name" value="TPR"/>
    <property type="match status" value="1"/>
</dbReference>
<evidence type="ECO:0000256" key="5">
    <source>
        <dbReference type="ARBA" id="ARBA00022803"/>
    </source>
</evidence>
<name>A0A9N9XLU2_PHYSR</name>
<comment type="subcellular location">
    <subcellularLocation>
        <location evidence="1">Cytoplasm</location>
        <location evidence="1">Cytoskeleton</location>
    </subcellularLocation>
</comment>
<evidence type="ECO:0000256" key="10">
    <source>
        <dbReference type="SAM" id="Coils"/>
    </source>
</evidence>
<evidence type="ECO:0000256" key="9">
    <source>
        <dbReference type="PROSITE-ProRule" id="PRU00339"/>
    </source>
</evidence>
<keyword evidence="3" id="KW-0963">Cytoplasm</keyword>
<evidence type="ECO:0000256" key="1">
    <source>
        <dbReference type="ARBA" id="ARBA00004245"/>
    </source>
</evidence>
<evidence type="ECO:0000313" key="13">
    <source>
        <dbReference type="Proteomes" id="UP001153712"/>
    </source>
</evidence>
<evidence type="ECO:0000256" key="4">
    <source>
        <dbReference type="ARBA" id="ARBA00022737"/>
    </source>
</evidence>
<dbReference type="GO" id="GO:0005739">
    <property type="term" value="C:mitochondrion"/>
    <property type="evidence" value="ECO:0007669"/>
    <property type="project" value="TreeGrafter"/>
</dbReference>
<keyword evidence="11" id="KW-1133">Transmembrane helix</keyword>
<evidence type="ECO:0000256" key="11">
    <source>
        <dbReference type="SAM" id="Phobius"/>
    </source>
</evidence>
<feature type="transmembrane region" description="Helical" evidence="11">
    <location>
        <begin position="29"/>
        <end position="49"/>
    </location>
</feature>
<dbReference type="InterPro" id="IPR019734">
    <property type="entry name" value="TPR_rpt"/>
</dbReference>
<dbReference type="InterPro" id="IPR049039">
    <property type="entry name" value="RMD1-3_a_helical_rpt"/>
</dbReference>
<dbReference type="Gene3D" id="1.25.40.10">
    <property type="entry name" value="Tetratricopeptide repeat domain"/>
    <property type="match status" value="1"/>
</dbReference>
<keyword evidence="4" id="KW-0677">Repeat</keyword>